<name>L0DV74_THIND</name>
<dbReference type="HOGENOM" id="CLU_3349840_0_0_6"/>
<keyword evidence="2" id="KW-1185">Reference proteome</keyword>
<dbReference type="AlphaFoldDB" id="L0DV74"/>
<proteinExistence type="predicted"/>
<evidence type="ECO:0000313" key="2">
    <source>
        <dbReference type="Proteomes" id="UP000010809"/>
    </source>
</evidence>
<evidence type="ECO:0000313" key="1">
    <source>
        <dbReference type="EMBL" id="AGA32923.1"/>
    </source>
</evidence>
<reference evidence="1" key="1">
    <citation type="submission" date="2015-12" db="EMBL/GenBank/DDBJ databases">
        <authorList>
            <person name="Tikhonova T.V."/>
            <person name="Pavlov A.R."/>
            <person name="Beletsky A.V."/>
            <person name="Mardanov A.V."/>
            <person name="Sorokin D.Y."/>
            <person name="Ravin N.V."/>
            <person name="Popov V.O."/>
        </authorList>
    </citation>
    <scope>NUCLEOTIDE SEQUENCE</scope>
    <source>
        <strain evidence="1">DSM 14787</strain>
    </source>
</reference>
<accession>L0DV74</accession>
<dbReference type="KEGG" id="tni:TVNIR_1250"/>
<protein>
    <submittedName>
        <fullName evidence="1">Uncharacterized protein</fullName>
    </submittedName>
</protein>
<dbReference type="EMBL" id="CP003989">
    <property type="protein sequence ID" value="AGA32923.1"/>
    <property type="molecule type" value="Genomic_DNA"/>
</dbReference>
<gene>
    <name evidence="1" type="ordered locus">TVNIR_1250</name>
</gene>
<dbReference type="STRING" id="1255043.TVNIR_1250"/>
<organism evidence="1 2">
    <name type="scientific">Thioalkalivibrio nitratireducens (strain DSM 14787 / UNIQEM 213 / ALEN2)</name>
    <dbReference type="NCBI Taxonomy" id="1255043"/>
    <lineage>
        <taxon>Bacteria</taxon>
        <taxon>Pseudomonadati</taxon>
        <taxon>Pseudomonadota</taxon>
        <taxon>Gammaproteobacteria</taxon>
        <taxon>Chromatiales</taxon>
        <taxon>Ectothiorhodospiraceae</taxon>
        <taxon>Thioalkalivibrio</taxon>
    </lineage>
</organism>
<dbReference type="Proteomes" id="UP000010809">
    <property type="component" value="Chromosome"/>
</dbReference>
<sequence length="37" mass="4319">MAQEVNRKLAAHCLRRGMAYHPSHETQCRQALPYTHI</sequence>